<accession>A0A915KPU5</accession>
<dbReference type="Proteomes" id="UP000887565">
    <property type="component" value="Unplaced"/>
</dbReference>
<protein>
    <submittedName>
        <fullName evidence="3">Uncharacterized protein</fullName>
    </submittedName>
</protein>
<dbReference type="WBParaSite" id="nRc.2.0.1.t40907-RA">
    <property type="protein sequence ID" value="nRc.2.0.1.t40907-RA"/>
    <property type="gene ID" value="nRc.2.0.1.g40907"/>
</dbReference>
<sequence length="108" mass="11962">MLPFCFRNKHIYGIFMQGESFPDESPNFECKRSPISLESSSQRPTNVASGIADVTADRIRRAQLFVETASTICGNLAGRRQPRRPSSANDKQAPCTAESFSLKSNYAT</sequence>
<feature type="region of interest" description="Disordered" evidence="1">
    <location>
        <begin position="76"/>
        <end position="95"/>
    </location>
</feature>
<dbReference type="AlphaFoldDB" id="A0A915KPU5"/>
<proteinExistence type="predicted"/>
<organism evidence="2 3">
    <name type="scientific">Romanomermis culicivorax</name>
    <name type="common">Nematode worm</name>
    <dbReference type="NCBI Taxonomy" id="13658"/>
    <lineage>
        <taxon>Eukaryota</taxon>
        <taxon>Metazoa</taxon>
        <taxon>Ecdysozoa</taxon>
        <taxon>Nematoda</taxon>
        <taxon>Enoplea</taxon>
        <taxon>Dorylaimia</taxon>
        <taxon>Mermithida</taxon>
        <taxon>Mermithoidea</taxon>
        <taxon>Mermithidae</taxon>
        <taxon>Romanomermis</taxon>
    </lineage>
</organism>
<reference evidence="3" key="1">
    <citation type="submission" date="2022-11" db="UniProtKB">
        <authorList>
            <consortium name="WormBaseParasite"/>
        </authorList>
    </citation>
    <scope>IDENTIFICATION</scope>
</reference>
<keyword evidence="2" id="KW-1185">Reference proteome</keyword>
<name>A0A915KPU5_ROMCU</name>
<evidence type="ECO:0000313" key="2">
    <source>
        <dbReference type="Proteomes" id="UP000887565"/>
    </source>
</evidence>
<evidence type="ECO:0000256" key="1">
    <source>
        <dbReference type="SAM" id="MobiDB-lite"/>
    </source>
</evidence>
<evidence type="ECO:0000313" key="3">
    <source>
        <dbReference type="WBParaSite" id="nRc.2.0.1.t40907-RA"/>
    </source>
</evidence>